<accession>A0AA37HGV8</accession>
<dbReference type="GO" id="GO:0004556">
    <property type="term" value="F:alpha-amylase activity"/>
    <property type="evidence" value="ECO:0007669"/>
    <property type="project" value="TreeGrafter"/>
</dbReference>
<dbReference type="EMBL" id="BPQJ01000042">
    <property type="protein sequence ID" value="GJD65537.1"/>
    <property type="molecule type" value="Genomic_DNA"/>
</dbReference>
<comment type="caution">
    <text evidence="5">The sequence shown here is derived from an EMBL/GenBank/DDBJ whole genome shotgun (WGS) entry which is preliminary data.</text>
</comment>
<dbReference type="SUPFAM" id="SSF51445">
    <property type="entry name" value="(Trans)glycosidases"/>
    <property type="match status" value="1"/>
</dbReference>
<dbReference type="RefSeq" id="WP_238192963.1">
    <property type="nucleotide sequence ID" value="NZ_BPQJ01000042.1"/>
</dbReference>
<dbReference type="CDD" id="cd11331">
    <property type="entry name" value="AmyAc_OligoGlu_like"/>
    <property type="match status" value="1"/>
</dbReference>
<gene>
    <name evidence="5" type="primary">malL_2</name>
    <name evidence="5" type="ORF">MPEAHAMD_5732</name>
</gene>
<dbReference type="InterPro" id="IPR006047">
    <property type="entry name" value="GH13_cat_dom"/>
</dbReference>
<proteinExistence type="inferred from homology"/>
<evidence type="ECO:0000256" key="1">
    <source>
        <dbReference type="ARBA" id="ARBA00008061"/>
    </source>
</evidence>
<keyword evidence="6" id="KW-1185">Reference proteome</keyword>
<dbReference type="SMART" id="SM00642">
    <property type="entry name" value="Aamy"/>
    <property type="match status" value="1"/>
</dbReference>
<dbReference type="Proteomes" id="UP001055286">
    <property type="component" value="Unassembled WGS sequence"/>
</dbReference>
<evidence type="ECO:0000256" key="3">
    <source>
        <dbReference type="ARBA" id="ARBA00023295"/>
    </source>
</evidence>
<evidence type="ECO:0000259" key="4">
    <source>
        <dbReference type="SMART" id="SM00642"/>
    </source>
</evidence>
<reference evidence="5" key="2">
    <citation type="submission" date="2021-08" db="EMBL/GenBank/DDBJ databases">
        <authorList>
            <person name="Tani A."/>
            <person name="Ola A."/>
            <person name="Ogura Y."/>
            <person name="Katsura K."/>
            <person name="Hayashi T."/>
        </authorList>
    </citation>
    <scope>NUCLEOTIDE SEQUENCE</scope>
    <source>
        <strain evidence="5">JCM 32048</strain>
    </source>
</reference>
<dbReference type="InterPro" id="IPR017853">
    <property type="entry name" value="GH"/>
</dbReference>
<protein>
    <submittedName>
        <fullName evidence="5">Oligo-1,6-glucosidase</fullName>
    </submittedName>
</protein>
<evidence type="ECO:0000313" key="5">
    <source>
        <dbReference type="EMBL" id="GJD65537.1"/>
    </source>
</evidence>
<evidence type="ECO:0000256" key="2">
    <source>
        <dbReference type="ARBA" id="ARBA00022801"/>
    </source>
</evidence>
<dbReference type="InterPro" id="IPR045857">
    <property type="entry name" value="O16G_dom_2"/>
</dbReference>
<dbReference type="Gene3D" id="3.90.400.10">
    <property type="entry name" value="Oligo-1,6-glucosidase, Domain 2"/>
    <property type="match status" value="1"/>
</dbReference>
<comment type="similarity">
    <text evidence="1">Belongs to the glycosyl hydrolase 13 family.</text>
</comment>
<organism evidence="5 6">
    <name type="scientific">Methylobacterium frigidaeris</name>
    <dbReference type="NCBI Taxonomy" id="2038277"/>
    <lineage>
        <taxon>Bacteria</taxon>
        <taxon>Pseudomonadati</taxon>
        <taxon>Pseudomonadota</taxon>
        <taxon>Alphaproteobacteria</taxon>
        <taxon>Hyphomicrobiales</taxon>
        <taxon>Methylobacteriaceae</taxon>
        <taxon>Methylobacterium</taxon>
    </lineage>
</organism>
<dbReference type="Pfam" id="PF00128">
    <property type="entry name" value="Alpha-amylase"/>
    <property type="match status" value="1"/>
</dbReference>
<feature type="domain" description="Glycosyl hydrolase family 13 catalytic" evidence="4">
    <location>
        <begin position="21"/>
        <end position="422"/>
    </location>
</feature>
<evidence type="ECO:0000313" key="6">
    <source>
        <dbReference type="Proteomes" id="UP001055286"/>
    </source>
</evidence>
<keyword evidence="2" id="KW-0378">Hydrolase</keyword>
<dbReference type="PANTHER" id="PTHR10357">
    <property type="entry name" value="ALPHA-AMYLASE FAMILY MEMBER"/>
    <property type="match status" value="1"/>
</dbReference>
<dbReference type="AlphaFoldDB" id="A0AA37HGV8"/>
<reference evidence="5" key="1">
    <citation type="journal article" date="2016" name="Front. Microbiol.">
        <title>Genome Sequence of the Piezophilic, Mesophilic Sulfate-Reducing Bacterium Desulfovibrio indicus J2T.</title>
        <authorList>
            <person name="Cao J."/>
            <person name="Maignien L."/>
            <person name="Shao Z."/>
            <person name="Alain K."/>
            <person name="Jebbar M."/>
        </authorList>
    </citation>
    <scope>NUCLEOTIDE SEQUENCE</scope>
    <source>
        <strain evidence="5">JCM 32048</strain>
    </source>
</reference>
<dbReference type="GO" id="GO:0009313">
    <property type="term" value="P:oligosaccharide catabolic process"/>
    <property type="evidence" value="ECO:0007669"/>
    <property type="project" value="TreeGrafter"/>
</dbReference>
<name>A0AA37HGV8_9HYPH</name>
<dbReference type="FunFam" id="3.90.400.10:FF:000002">
    <property type="entry name" value="Sucrose isomerase"/>
    <property type="match status" value="1"/>
</dbReference>
<dbReference type="Gene3D" id="3.20.20.80">
    <property type="entry name" value="Glycosidases"/>
    <property type="match status" value="1"/>
</dbReference>
<sequence length="530" mass="58952">MTQGTHEDCVPPWWQDAVIYQVYLRSFQDSDGDGVGDLAGVIARLDYIVALGADALWLSPFHPSPLHDGGYDIEDFTSVHRLFGDLDTFDRLLTQAHRRGLKVVLDFVPNHTSDRHPWFLESRATRENPRRNWYVWRDPAAGGGPPNGWRSMMEGSAWTRDPASGQYYYHAFLPEQPDLNWRNPEVKSAMDGVLRFWLDRGVDGFRVDAVPHLVEDDLLREDPPGELAGEGLPVQAGVRHAFTSDRPETHAVAAAWRRLLDGYKDRLLIGEAHLPAERVMRYYGLGSPAFHLPFNFVLLNTAWDARALAAALDQYRNLLPPGAWPNWVLGNHDEQRLASRIGREQARVAAMLAFTAGGTAFVYNGDELGLEDVAIAPHEAHHPDVSGDRDPQRTPMPWDAAPNSGFTTGTPWLPLGEANGARNVAAQDADPHSSLTLYRRLIALRRAHPALVRGRFRPKSGDGTVLSYEREGDGARFLVTLNIGGDAASAKLGEPCELLLSTQLDREGDRCNGELILRPNEGVVFRLRPS</sequence>
<dbReference type="SUPFAM" id="SSF51011">
    <property type="entry name" value="Glycosyl hydrolase domain"/>
    <property type="match status" value="1"/>
</dbReference>
<dbReference type="PANTHER" id="PTHR10357:SF179">
    <property type="entry name" value="NEUTRAL AND BASIC AMINO ACID TRANSPORT PROTEIN RBAT"/>
    <property type="match status" value="1"/>
</dbReference>
<keyword evidence="3" id="KW-0326">Glycosidase</keyword>